<dbReference type="PROSITE" id="PS51257">
    <property type="entry name" value="PROKAR_LIPOPROTEIN"/>
    <property type="match status" value="1"/>
</dbReference>
<protein>
    <submittedName>
        <fullName evidence="2">DUF2474 family protein</fullName>
    </submittedName>
</protein>
<dbReference type="Proteomes" id="UP000664293">
    <property type="component" value="Unassembled WGS sequence"/>
</dbReference>
<gene>
    <name evidence="2" type="ORF">JF535_01885</name>
</gene>
<evidence type="ECO:0000313" key="2">
    <source>
        <dbReference type="EMBL" id="MBN8429592.1"/>
    </source>
</evidence>
<keyword evidence="1" id="KW-1133">Transmembrane helix</keyword>
<organism evidence="2 3">
    <name type="scientific">Microbulbifer salipaludis</name>
    <dbReference type="NCBI Taxonomy" id="187980"/>
    <lineage>
        <taxon>Bacteria</taxon>
        <taxon>Pseudomonadati</taxon>
        <taxon>Pseudomonadota</taxon>
        <taxon>Gammaproteobacteria</taxon>
        <taxon>Cellvibrionales</taxon>
        <taxon>Microbulbiferaceae</taxon>
        <taxon>Microbulbifer</taxon>
    </lineage>
</organism>
<proteinExistence type="predicted"/>
<sequence length="38" mass="4220">MKSAATAWKRLAWMVAIWMVSVAALGCVSLLLKWWLAG</sequence>
<evidence type="ECO:0000256" key="1">
    <source>
        <dbReference type="SAM" id="Phobius"/>
    </source>
</evidence>
<evidence type="ECO:0000313" key="3">
    <source>
        <dbReference type="Proteomes" id="UP000664293"/>
    </source>
</evidence>
<feature type="transmembrane region" description="Helical" evidence="1">
    <location>
        <begin position="12"/>
        <end position="36"/>
    </location>
</feature>
<accession>A0ABS3E2R5</accession>
<dbReference type="InterPro" id="IPR018895">
    <property type="entry name" value="DUF2474"/>
</dbReference>
<reference evidence="2 3" key="1">
    <citation type="submission" date="2020-12" db="EMBL/GenBank/DDBJ databases">
        <title>Oil enriched cultivation method for isolating marine PHA-producing bacteria.</title>
        <authorList>
            <person name="Zheng W."/>
            <person name="Yu S."/>
            <person name="Huang Y."/>
        </authorList>
    </citation>
    <scope>NUCLEOTIDE SEQUENCE [LARGE SCALE GENOMIC DNA]</scope>
    <source>
        <strain evidence="2 3">SN0-2</strain>
    </source>
</reference>
<dbReference type="RefSeq" id="WP_206998380.1">
    <property type="nucleotide sequence ID" value="NZ_JAEKJR010000001.1"/>
</dbReference>
<keyword evidence="3" id="KW-1185">Reference proteome</keyword>
<dbReference type="EMBL" id="JAEKJR010000001">
    <property type="protein sequence ID" value="MBN8429592.1"/>
    <property type="molecule type" value="Genomic_DNA"/>
</dbReference>
<keyword evidence="1" id="KW-0472">Membrane</keyword>
<name>A0ABS3E2R5_9GAMM</name>
<comment type="caution">
    <text evidence="2">The sequence shown here is derived from an EMBL/GenBank/DDBJ whole genome shotgun (WGS) entry which is preliminary data.</text>
</comment>
<dbReference type="Pfam" id="PF10617">
    <property type="entry name" value="DUF2474"/>
    <property type="match status" value="1"/>
</dbReference>
<keyword evidence="1" id="KW-0812">Transmembrane</keyword>